<dbReference type="InterPro" id="IPR058634">
    <property type="entry name" value="AaeA-lik-b-barrel"/>
</dbReference>
<organism evidence="6 7">
    <name type="scientific">Acidihalobacter ferrooxydans</name>
    <dbReference type="NCBI Taxonomy" id="1765967"/>
    <lineage>
        <taxon>Bacteria</taxon>
        <taxon>Pseudomonadati</taxon>
        <taxon>Pseudomonadota</taxon>
        <taxon>Gammaproteobacteria</taxon>
        <taxon>Chromatiales</taxon>
        <taxon>Ectothiorhodospiraceae</taxon>
        <taxon>Acidihalobacter</taxon>
    </lineage>
</organism>
<dbReference type="PANTHER" id="PTHR30367:SF1">
    <property type="entry name" value="MULTIDRUG RESISTANCE PROTEIN MDTN"/>
    <property type="match status" value="1"/>
</dbReference>
<accession>A0A1P8UEH2</accession>
<proteinExistence type="inferred from homology"/>
<evidence type="ECO:0000313" key="6">
    <source>
        <dbReference type="EMBL" id="APZ42206.1"/>
    </source>
</evidence>
<dbReference type="AlphaFoldDB" id="A0A1P8UEH2"/>
<name>A0A1P8UEH2_9GAMM</name>
<dbReference type="PANTHER" id="PTHR30367">
    <property type="entry name" value="P-HYDROXYBENZOIC ACID EFFLUX PUMP SUBUNIT AAEA-RELATED"/>
    <property type="match status" value="1"/>
</dbReference>
<dbReference type="Gene3D" id="2.40.50.100">
    <property type="match status" value="1"/>
</dbReference>
<evidence type="ECO:0000259" key="5">
    <source>
        <dbReference type="Pfam" id="PF25963"/>
    </source>
</evidence>
<dbReference type="SUPFAM" id="SSF111369">
    <property type="entry name" value="HlyD-like secretion proteins"/>
    <property type="match status" value="2"/>
</dbReference>
<dbReference type="KEGG" id="afy:BW247_03110"/>
<sequence>MSIASATRLALTLIVVAIAATLAYLLWQRYMNSPWTRDGRVHVKVLKIAPDVSGRIVAVDVKDDEFVHQGAVLFRIDPARFAIAVQQARANLDAAQAALQAAVANVEQSTAAIAQAQAGYAMRKRDAERLEHSQNAVSRQKLADARYRAQAAHAALRVAQAHQAQAQAAHAQAQAALDRAQAALSLAKLNLRRTTVRAPADGYVTHLRTYAGDYAHAGVVSIALIDSHDFWVTGYFEETKIGHIRIGQRAEIHLLDGTRLQGTVAGIARGIANSGGTTGGDGLANVTPTFTWVRLAQRIPVRIQIDAASLPRNIVLAAGMTATIVIKEHGARRRTHRTSEIAGSTT</sequence>
<dbReference type="STRING" id="1765967.BW247_03110"/>
<evidence type="ECO:0000313" key="7">
    <source>
        <dbReference type="Proteomes" id="UP000243807"/>
    </source>
</evidence>
<keyword evidence="7" id="KW-1185">Reference proteome</keyword>
<feature type="domain" description="p-hydroxybenzoic acid efflux pump subunit AaeA-like beta-barrel" evidence="5">
    <location>
        <begin position="230"/>
        <end position="326"/>
    </location>
</feature>
<dbReference type="Pfam" id="PF25917">
    <property type="entry name" value="BSH_RND"/>
    <property type="match status" value="1"/>
</dbReference>
<evidence type="ECO:0000256" key="3">
    <source>
        <dbReference type="SAM" id="Phobius"/>
    </source>
</evidence>
<dbReference type="InterPro" id="IPR058625">
    <property type="entry name" value="MdtA-like_BSH"/>
</dbReference>
<gene>
    <name evidence="6" type="ORF">BW247_03110</name>
</gene>
<keyword evidence="2" id="KW-0175">Coiled coil</keyword>
<reference evidence="6 7" key="1">
    <citation type="submission" date="2017-01" db="EMBL/GenBank/DDBJ databases">
        <title>Draft sequence of Acidihalobacter ferrooxidans strain DSM 14175 (strain V8).</title>
        <authorList>
            <person name="Khaleque H.N."/>
            <person name="Ramsay J.P."/>
            <person name="Murphy R.J.T."/>
            <person name="Kaksonen A.H."/>
            <person name="Boxall N.J."/>
            <person name="Watkin E.L.J."/>
        </authorList>
    </citation>
    <scope>NUCLEOTIDE SEQUENCE [LARGE SCALE GENOMIC DNA]</scope>
    <source>
        <strain evidence="6 7">V8</strain>
    </source>
</reference>
<feature type="coiled-coil region" evidence="2">
    <location>
        <begin position="163"/>
        <end position="190"/>
    </location>
</feature>
<feature type="transmembrane region" description="Helical" evidence="3">
    <location>
        <begin position="6"/>
        <end position="27"/>
    </location>
</feature>
<dbReference type="RefSeq" id="WP_076835670.1">
    <property type="nucleotide sequence ID" value="NZ_CP019434.1"/>
</dbReference>
<dbReference type="Proteomes" id="UP000243807">
    <property type="component" value="Chromosome"/>
</dbReference>
<dbReference type="OrthoDB" id="5645220at2"/>
<evidence type="ECO:0000256" key="2">
    <source>
        <dbReference type="SAM" id="Coils"/>
    </source>
</evidence>
<keyword evidence="3" id="KW-1133">Transmembrane helix</keyword>
<dbReference type="Pfam" id="PF25963">
    <property type="entry name" value="Beta-barrel_AAEA"/>
    <property type="match status" value="1"/>
</dbReference>
<keyword evidence="3" id="KW-0812">Transmembrane</keyword>
<dbReference type="Gene3D" id="2.40.30.170">
    <property type="match status" value="1"/>
</dbReference>
<dbReference type="EMBL" id="CP019434">
    <property type="protein sequence ID" value="APZ42206.1"/>
    <property type="molecule type" value="Genomic_DNA"/>
</dbReference>
<comment type="similarity">
    <text evidence="1">Belongs to the membrane fusion protein (MFP) (TC 8.A.1) family.</text>
</comment>
<evidence type="ECO:0000259" key="4">
    <source>
        <dbReference type="Pfam" id="PF25917"/>
    </source>
</evidence>
<feature type="coiled-coil region" evidence="2">
    <location>
        <begin position="85"/>
        <end position="112"/>
    </location>
</feature>
<evidence type="ECO:0000256" key="1">
    <source>
        <dbReference type="ARBA" id="ARBA00009477"/>
    </source>
</evidence>
<keyword evidence="3" id="KW-0472">Membrane</keyword>
<feature type="domain" description="Multidrug resistance protein MdtA-like barrel-sandwich hybrid" evidence="4">
    <location>
        <begin position="46"/>
        <end position="221"/>
    </location>
</feature>
<dbReference type="InterPro" id="IPR050393">
    <property type="entry name" value="MFP_Efflux_Pump"/>
</dbReference>
<dbReference type="Gene3D" id="1.10.287.470">
    <property type="entry name" value="Helix hairpin bin"/>
    <property type="match status" value="1"/>
</dbReference>
<protein>
    <submittedName>
        <fullName evidence="6">Uncharacterized protein</fullName>
    </submittedName>
</protein>